<geneLocation type="plasmid" evidence="1 2">
    <name>unnamed</name>
</geneLocation>
<evidence type="ECO:0000313" key="1">
    <source>
        <dbReference type="EMBL" id="UYC82718.1"/>
    </source>
</evidence>
<dbReference type="GeneID" id="99625297"/>
<protein>
    <submittedName>
        <fullName evidence="1">Uncharacterized protein</fullName>
    </submittedName>
</protein>
<proteinExistence type="predicted"/>
<sequence length="166" mass="18646">MAGRVDQAALKLLDDRGIPESLSMMDLQRRLQDITGRDLEYYVASNLEGKEIHGVWGSDLEQNVDMVYCPPGNPTVQYFIIQHEHGHMIASPNGAGKNIGANPEIVELLGTAIPLGRRLDFTFQHSDFSAEEERLAEMVGAELAVRVLRYEKGRGKDFQFGRVFER</sequence>
<keyword evidence="1" id="KW-0614">Plasmid</keyword>
<organism evidence="1 2">
    <name type="scientific">Curtobacterium poinsettiae</name>
    <dbReference type="NCBI Taxonomy" id="159612"/>
    <lineage>
        <taxon>Bacteria</taxon>
        <taxon>Bacillati</taxon>
        <taxon>Actinomycetota</taxon>
        <taxon>Actinomycetes</taxon>
        <taxon>Micrococcales</taxon>
        <taxon>Microbacteriaceae</taxon>
        <taxon>Curtobacterium</taxon>
    </lineage>
</organism>
<gene>
    <name evidence="1" type="ORF">OE229_17970</name>
</gene>
<dbReference type="KEGG" id="cpoi:OE229_17970"/>
<reference evidence="1" key="1">
    <citation type="submission" date="2022-09" db="EMBL/GenBank/DDBJ databases">
        <title>Taxonomy of Curtobacterium flaccumfaciens.</title>
        <authorList>
            <person name="Osdaghi E."/>
            <person name="Taghavi S.M."/>
            <person name="Hamidizade M."/>
            <person name="Abachi H."/>
            <person name="Fazliarab A."/>
            <person name="Baeyen S."/>
            <person name="Portier P."/>
            <person name="Van Vaerenbergh J."/>
            <person name="Jacques M.-A."/>
        </authorList>
    </citation>
    <scope>NUCLEOTIDE SEQUENCE</scope>
    <source>
        <strain evidence="1">AGQB46</strain>
        <plasmid evidence="1">unnamed</plasmid>
    </source>
</reference>
<name>A0A9Q9T4Y0_9MICO</name>
<accession>A0A9Q9T4Y0</accession>
<dbReference type="AlphaFoldDB" id="A0A9Q9T4Y0"/>
<dbReference type="EMBL" id="CP106880">
    <property type="protein sequence ID" value="UYC82718.1"/>
    <property type="molecule type" value="Genomic_DNA"/>
</dbReference>
<dbReference type="RefSeq" id="WP_214585448.1">
    <property type="nucleotide sequence ID" value="NZ_CP104936.1"/>
</dbReference>
<evidence type="ECO:0000313" key="2">
    <source>
        <dbReference type="Proteomes" id="UP001062223"/>
    </source>
</evidence>
<dbReference type="Proteomes" id="UP001062223">
    <property type="component" value="Plasmid unnamed"/>
</dbReference>